<comment type="caution">
    <text evidence="4">The sequence shown here is derived from an EMBL/GenBank/DDBJ whole genome shotgun (WGS) entry which is preliminary data.</text>
</comment>
<dbReference type="PANTHER" id="PTHR31805:SF14">
    <property type="entry name" value="RECEPTOR-LIKE KINASE, PUTATIVE (DUF1421)-RELATED"/>
    <property type="match status" value="1"/>
</dbReference>
<organism evidence="4 5">
    <name type="scientific">Pycnococcus provasolii</name>
    <dbReference type="NCBI Taxonomy" id="41880"/>
    <lineage>
        <taxon>Eukaryota</taxon>
        <taxon>Viridiplantae</taxon>
        <taxon>Chlorophyta</taxon>
        <taxon>Pseudoscourfieldiophyceae</taxon>
        <taxon>Pseudoscourfieldiales</taxon>
        <taxon>Pycnococcaceae</taxon>
        <taxon>Pycnococcus</taxon>
    </lineage>
</organism>
<feature type="compositionally biased region" description="Low complexity" evidence="2">
    <location>
        <begin position="363"/>
        <end position="378"/>
    </location>
</feature>
<feature type="compositionally biased region" description="Pro residues" evidence="2">
    <location>
        <begin position="348"/>
        <end position="362"/>
    </location>
</feature>
<evidence type="ECO:0000259" key="3">
    <source>
        <dbReference type="Pfam" id="PF07223"/>
    </source>
</evidence>
<feature type="compositionally biased region" description="Basic and acidic residues" evidence="2">
    <location>
        <begin position="402"/>
        <end position="413"/>
    </location>
</feature>
<evidence type="ECO:0000313" key="4">
    <source>
        <dbReference type="EMBL" id="GHP10907.1"/>
    </source>
</evidence>
<dbReference type="InterPro" id="IPR010820">
    <property type="entry name" value="DUF1421"/>
</dbReference>
<feature type="coiled-coil region" evidence="1">
    <location>
        <begin position="195"/>
        <end position="222"/>
    </location>
</feature>
<dbReference type="AlphaFoldDB" id="A0A830I187"/>
<evidence type="ECO:0000313" key="5">
    <source>
        <dbReference type="Proteomes" id="UP000660262"/>
    </source>
</evidence>
<dbReference type="Proteomes" id="UP000660262">
    <property type="component" value="Unassembled WGS sequence"/>
</dbReference>
<feature type="compositionally biased region" description="Pro residues" evidence="2">
    <location>
        <begin position="319"/>
        <end position="340"/>
    </location>
</feature>
<dbReference type="Pfam" id="PF07223">
    <property type="entry name" value="DUF1421"/>
    <property type="match status" value="1"/>
</dbReference>
<dbReference type="OrthoDB" id="515416at2759"/>
<feature type="domain" description="DUF1421" evidence="3">
    <location>
        <begin position="440"/>
        <end position="479"/>
    </location>
</feature>
<keyword evidence="1" id="KW-0175">Coiled coil</keyword>
<name>A0A830I187_9CHLO</name>
<reference evidence="4" key="1">
    <citation type="submission" date="2020-10" db="EMBL/GenBank/DDBJ databases">
        <title>Unveiling of a novel bifunctional photoreceptor, Dualchrome1, isolated from a cosmopolitan green alga.</title>
        <authorList>
            <person name="Suzuki S."/>
            <person name="Kawachi M."/>
        </authorList>
    </citation>
    <scope>NUCLEOTIDE SEQUENCE</scope>
    <source>
        <strain evidence="4">NIES 2893</strain>
    </source>
</reference>
<protein>
    <recommendedName>
        <fullName evidence="3">DUF1421 domain-containing protein</fullName>
    </recommendedName>
</protein>
<feature type="compositionally biased region" description="Pro residues" evidence="2">
    <location>
        <begin position="266"/>
        <end position="312"/>
    </location>
</feature>
<gene>
    <name evidence="4" type="ORF">PPROV_000963700</name>
</gene>
<sequence length="481" mass="50125">MNARDAMALQTASALDNLAALSLGGAAAAANNNNNNNNNNNANNATALPPNQAAASASDFVLAMQPTTTGLGTQQHTPTQNTIPVAVTPAPAVAAVPAKPAGNAQSAPVPPALRAACEEAMEHATRRLTTVLAPLFETMVTRIGALEEKVDALTASQEAFKEKQGDLADAVNDAISTKLSTLESATREVMRTLQLLRDKAELSEAQQELTRAATEAAKTISEFNKGADAPTTAVTSQDAPAAEKAAAAAAAAIAAPAVAAVQEQQPTPPPHHQPPPAYGAPAASPPPPPQPHPPQPQPPQHQQQPPPPPPPHAHGGYGAPPPPPPPHGGYGAPPPPPPPHHGGYHQQQPPPPPPPQPQPQPISPSSYGSPYTQYTQYQRPPPPPPISSSSENAYASLPPSSEPERKSNSRNLERVNSGASSDSREARTEMRTSRLPMEKVVDDVAAMGFSKEQVRGVVKKLTENGQSVDLNIILDRLMNPR</sequence>
<keyword evidence="5" id="KW-1185">Reference proteome</keyword>
<proteinExistence type="predicted"/>
<evidence type="ECO:0000256" key="1">
    <source>
        <dbReference type="SAM" id="Coils"/>
    </source>
</evidence>
<feature type="region of interest" description="Disordered" evidence="2">
    <location>
        <begin position="258"/>
        <end position="435"/>
    </location>
</feature>
<accession>A0A830I187</accession>
<dbReference type="PANTHER" id="PTHR31805">
    <property type="entry name" value="RECEPTOR-LIKE KINASE, PUTATIVE (DUF1421)-RELATED"/>
    <property type="match status" value="1"/>
</dbReference>
<dbReference type="EMBL" id="BNJQ01000031">
    <property type="protein sequence ID" value="GHP10907.1"/>
    <property type="molecule type" value="Genomic_DNA"/>
</dbReference>
<feature type="compositionally biased region" description="Basic and acidic residues" evidence="2">
    <location>
        <begin position="422"/>
        <end position="435"/>
    </location>
</feature>
<evidence type="ECO:0000256" key="2">
    <source>
        <dbReference type="SAM" id="MobiDB-lite"/>
    </source>
</evidence>